<accession>A0AAW5VL92</accession>
<organism evidence="2 3">
    <name type="scientific">Leptospira soteropolitanensis</name>
    <dbReference type="NCBI Taxonomy" id="2950025"/>
    <lineage>
        <taxon>Bacteria</taxon>
        <taxon>Pseudomonadati</taxon>
        <taxon>Spirochaetota</taxon>
        <taxon>Spirochaetia</taxon>
        <taxon>Leptospirales</taxon>
        <taxon>Leptospiraceae</taxon>
        <taxon>Leptospira</taxon>
    </lineage>
</organism>
<comment type="caution">
    <text evidence="2">The sequence shown here is derived from an EMBL/GenBank/DDBJ whole genome shotgun (WGS) entry which is preliminary data.</text>
</comment>
<evidence type="ECO:0000313" key="1">
    <source>
        <dbReference type="EMBL" id="MCW7528432.1"/>
    </source>
</evidence>
<evidence type="ECO:0000313" key="2">
    <source>
        <dbReference type="EMBL" id="MCW7532296.1"/>
    </source>
</evidence>
<proteinExistence type="predicted"/>
<reference evidence="2 4" key="1">
    <citation type="submission" date="2022-06" db="EMBL/GenBank/DDBJ databases">
        <title>Leptospira isolates from biofilms formed at urban environments.</title>
        <authorList>
            <person name="Ribeiro P.S."/>
            <person name="Sousa T."/>
            <person name="Carvalho N."/>
            <person name="Aburjaile F."/>
            <person name="Neves F."/>
            <person name="Oliveira D."/>
            <person name="Blanco L."/>
            <person name="Lima J."/>
            <person name="Costa F."/>
            <person name="Brenig B."/>
            <person name="Soares S."/>
            <person name="Ramos R."/>
            <person name="Goes-Neto A."/>
            <person name="Matiuzzi M."/>
            <person name="Azevedo V."/>
            <person name="Ristow P."/>
        </authorList>
    </citation>
    <scope>NUCLEOTIDE SEQUENCE</scope>
    <source>
        <strain evidence="1 4">VSF19</strain>
        <strain evidence="2">VSF20</strain>
    </source>
</reference>
<dbReference type="Proteomes" id="UP001208540">
    <property type="component" value="Unassembled WGS sequence"/>
</dbReference>
<dbReference type="Proteomes" id="UP001208912">
    <property type="component" value="Unassembled WGS sequence"/>
</dbReference>
<evidence type="ECO:0000313" key="4">
    <source>
        <dbReference type="Proteomes" id="UP001208912"/>
    </source>
</evidence>
<dbReference type="EMBL" id="JAMQPM010000024">
    <property type="protein sequence ID" value="MCW7528432.1"/>
    <property type="molecule type" value="Genomic_DNA"/>
</dbReference>
<dbReference type="AlphaFoldDB" id="A0AAW5VL92"/>
<sequence>MKEFIDIDVFGRNIEHRGFDTIVNGIINGLLTEKGSKIMDPESGGLLEFLITDKNKCIQNIKNFINSAFSKYLNTNKIEIKDLQNSKYNLTLSIINLANNQEVLIILILIENDYYFKVIDHNFKQNLSEHT</sequence>
<dbReference type="RefSeq" id="WP_265353524.1">
    <property type="nucleotide sequence ID" value="NZ_JAMQPL010000026.1"/>
</dbReference>
<evidence type="ECO:0000313" key="3">
    <source>
        <dbReference type="Proteomes" id="UP001208540"/>
    </source>
</evidence>
<gene>
    <name evidence="1" type="ORF">ND861_18890</name>
    <name evidence="2" type="ORF">ND862_18915</name>
</gene>
<evidence type="ECO:0008006" key="5">
    <source>
        <dbReference type="Google" id="ProtNLM"/>
    </source>
</evidence>
<keyword evidence="4" id="KW-1185">Reference proteome</keyword>
<protein>
    <recommendedName>
        <fullName evidence="5">IraD/Gp25-like domain-containing protein</fullName>
    </recommendedName>
</protein>
<name>A0AAW5VL92_9LEPT</name>
<dbReference type="EMBL" id="JAMQPL010000026">
    <property type="protein sequence ID" value="MCW7532296.1"/>
    <property type="molecule type" value="Genomic_DNA"/>
</dbReference>